<keyword evidence="3" id="KW-1185">Reference proteome</keyword>
<proteinExistence type="predicted"/>
<feature type="compositionally biased region" description="Basic residues" evidence="1">
    <location>
        <begin position="243"/>
        <end position="253"/>
    </location>
</feature>
<dbReference type="Proteomes" id="UP001383192">
    <property type="component" value="Unassembled WGS sequence"/>
</dbReference>
<comment type="caution">
    <text evidence="2">The sequence shown here is derived from an EMBL/GenBank/DDBJ whole genome shotgun (WGS) entry which is preliminary data.</text>
</comment>
<feature type="region of interest" description="Disordered" evidence="1">
    <location>
        <begin position="480"/>
        <end position="499"/>
    </location>
</feature>
<evidence type="ECO:0000313" key="3">
    <source>
        <dbReference type="Proteomes" id="UP001383192"/>
    </source>
</evidence>
<organism evidence="2 3">
    <name type="scientific">Paramarasmius palmivorus</name>
    <dbReference type="NCBI Taxonomy" id="297713"/>
    <lineage>
        <taxon>Eukaryota</taxon>
        <taxon>Fungi</taxon>
        <taxon>Dikarya</taxon>
        <taxon>Basidiomycota</taxon>
        <taxon>Agaricomycotina</taxon>
        <taxon>Agaricomycetes</taxon>
        <taxon>Agaricomycetidae</taxon>
        <taxon>Agaricales</taxon>
        <taxon>Marasmiineae</taxon>
        <taxon>Marasmiaceae</taxon>
        <taxon>Paramarasmius</taxon>
    </lineage>
</organism>
<protein>
    <recommendedName>
        <fullName evidence="4">CCHC-type domain-containing protein</fullName>
    </recommendedName>
</protein>
<accession>A0AAW0BEV6</accession>
<sequence length="499" mass="56143">MAPKTSKDQSNAAQQGIFRGIFTSSTSTQPSTAATAPTPSNHPTRTNTSPPASQPASQLLHDDITQNSRKVMDEVVEQYRHGKITRKAAETALEDQVHAGGQRLSVPTTREAVRRSIQGWVLLLDNHDREVRRGKDTGDAIAGELQKQVEGSGGPSKDQDHTGKGKERQRSPDRNPDPSSPSSSGSSDDNPHHGRKRSRSRSPSPSPPRKHNKHKRPRRKRSSSPSDDSSSSSSSSSDSSSHHSSRKKPKLNKKLFPFIPKNERYLKKLRRKHGSREVIRRQLENYSRDPKEAARQVLYSRNAPPLNFEEWKTVLPGEYTSLDNLYSRLHPSSSSGTVQTQSEWSEAWSYLRRAISHAFSGRETELQAYEDYILRSFRTRQPSFHPNIISFDRDNRQNVLAANKEVLFSDFEFFSQNQESWLESSGINNTQTSRKSSSSAASRPREICRNWNNKKCSGDKTCPNRRRHVCLNCESPDHVRDNCPGGSSSSSTLPKSERH</sequence>
<evidence type="ECO:0008006" key="4">
    <source>
        <dbReference type="Google" id="ProtNLM"/>
    </source>
</evidence>
<dbReference type="PANTHER" id="PTHR13491">
    <property type="entry name" value="ZCCHC10 PROTEIN"/>
    <property type="match status" value="1"/>
</dbReference>
<name>A0AAW0BEV6_9AGAR</name>
<feature type="region of interest" description="Disordered" evidence="1">
    <location>
        <begin position="1"/>
        <end position="70"/>
    </location>
</feature>
<feature type="compositionally biased region" description="Basic and acidic residues" evidence="1">
    <location>
        <begin position="60"/>
        <end position="70"/>
    </location>
</feature>
<feature type="compositionally biased region" description="Low complexity" evidence="1">
    <location>
        <begin position="223"/>
        <end position="239"/>
    </location>
</feature>
<feature type="compositionally biased region" description="Basic residues" evidence="1">
    <location>
        <begin position="208"/>
        <end position="222"/>
    </location>
</feature>
<feature type="region of interest" description="Disordered" evidence="1">
    <location>
        <begin position="122"/>
        <end position="256"/>
    </location>
</feature>
<dbReference type="PANTHER" id="PTHR13491:SF0">
    <property type="entry name" value="ZINC FINGER CCHC DOMAIN-CONTAINING PROTEIN 10"/>
    <property type="match status" value="1"/>
</dbReference>
<evidence type="ECO:0000313" key="2">
    <source>
        <dbReference type="EMBL" id="KAK7024644.1"/>
    </source>
</evidence>
<gene>
    <name evidence="2" type="ORF">VNI00_016148</name>
</gene>
<feature type="compositionally biased region" description="Basic and acidic residues" evidence="1">
    <location>
        <begin position="125"/>
        <end position="138"/>
    </location>
</feature>
<reference evidence="2 3" key="1">
    <citation type="submission" date="2024-01" db="EMBL/GenBank/DDBJ databases">
        <title>A draft genome for a cacao thread blight-causing isolate of Paramarasmius palmivorus.</title>
        <authorList>
            <person name="Baruah I.K."/>
            <person name="Bukari Y."/>
            <person name="Amoako-Attah I."/>
            <person name="Meinhardt L.W."/>
            <person name="Bailey B.A."/>
            <person name="Cohen S.P."/>
        </authorList>
    </citation>
    <scope>NUCLEOTIDE SEQUENCE [LARGE SCALE GENOMIC DNA]</scope>
    <source>
        <strain evidence="2 3">GH-12</strain>
    </source>
</reference>
<dbReference type="AlphaFoldDB" id="A0AAW0BEV6"/>
<dbReference type="EMBL" id="JAYKXP010000118">
    <property type="protein sequence ID" value="KAK7024644.1"/>
    <property type="molecule type" value="Genomic_DNA"/>
</dbReference>
<dbReference type="InterPro" id="IPR039715">
    <property type="entry name" value="ZCCHC10"/>
</dbReference>
<feature type="compositionally biased region" description="Basic and acidic residues" evidence="1">
    <location>
        <begin position="157"/>
        <end position="176"/>
    </location>
</feature>
<evidence type="ECO:0000256" key="1">
    <source>
        <dbReference type="SAM" id="MobiDB-lite"/>
    </source>
</evidence>
<feature type="compositionally biased region" description="Low complexity" evidence="1">
    <location>
        <begin position="23"/>
        <end position="39"/>
    </location>
</feature>
<feature type="compositionally biased region" description="Polar residues" evidence="1">
    <location>
        <begin position="41"/>
        <end position="57"/>
    </location>
</feature>